<feature type="region of interest" description="Disordered" evidence="1">
    <location>
        <begin position="40"/>
        <end position="67"/>
    </location>
</feature>
<name>A0A918Y1M6_9ACTN</name>
<evidence type="ECO:0000313" key="3">
    <source>
        <dbReference type="Proteomes" id="UP000608955"/>
    </source>
</evidence>
<keyword evidence="3" id="KW-1185">Reference proteome</keyword>
<sequence length="67" mass="7246">MKVEAGNVDRPPPADAAQQDVEFVARTHALCLLCFPIGRDRGSQAGTRPANFRDSFYPERPGAGMVS</sequence>
<gene>
    <name evidence="2" type="ORF">GCM10010508_16910</name>
</gene>
<reference evidence="2" key="1">
    <citation type="journal article" date="2014" name="Int. J. Syst. Evol. Microbiol.">
        <title>Complete genome sequence of Corynebacterium casei LMG S-19264T (=DSM 44701T), isolated from a smear-ripened cheese.</title>
        <authorList>
            <consortium name="US DOE Joint Genome Institute (JGI-PGF)"/>
            <person name="Walter F."/>
            <person name="Albersmeier A."/>
            <person name="Kalinowski J."/>
            <person name="Ruckert C."/>
        </authorList>
    </citation>
    <scope>NUCLEOTIDE SEQUENCE</scope>
    <source>
        <strain evidence="2">JCM 4654</strain>
    </source>
</reference>
<accession>A0A918Y1M6</accession>
<proteinExistence type="predicted"/>
<reference evidence="2" key="2">
    <citation type="submission" date="2020-09" db="EMBL/GenBank/DDBJ databases">
        <authorList>
            <person name="Sun Q."/>
            <person name="Ohkuma M."/>
        </authorList>
    </citation>
    <scope>NUCLEOTIDE SEQUENCE</scope>
    <source>
        <strain evidence="2">JCM 4654</strain>
    </source>
</reference>
<dbReference type="Proteomes" id="UP000608955">
    <property type="component" value="Unassembled WGS sequence"/>
</dbReference>
<evidence type="ECO:0000313" key="2">
    <source>
        <dbReference type="EMBL" id="GHD86970.1"/>
    </source>
</evidence>
<protein>
    <submittedName>
        <fullName evidence="2">Uncharacterized protein</fullName>
    </submittedName>
</protein>
<dbReference type="AlphaFoldDB" id="A0A918Y1M6"/>
<dbReference type="EMBL" id="BMVF01000004">
    <property type="protein sequence ID" value="GHD86970.1"/>
    <property type="molecule type" value="Genomic_DNA"/>
</dbReference>
<organism evidence="2 3">
    <name type="scientific">Streptomyces naganishii JCM 4654</name>
    <dbReference type="NCBI Taxonomy" id="1306179"/>
    <lineage>
        <taxon>Bacteria</taxon>
        <taxon>Bacillati</taxon>
        <taxon>Actinomycetota</taxon>
        <taxon>Actinomycetes</taxon>
        <taxon>Kitasatosporales</taxon>
        <taxon>Streptomycetaceae</taxon>
        <taxon>Streptomyces</taxon>
    </lineage>
</organism>
<comment type="caution">
    <text evidence="2">The sequence shown here is derived from an EMBL/GenBank/DDBJ whole genome shotgun (WGS) entry which is preliminary data.</text>
</comment>
<evidence type="ECO:0000256" key="1">
    <source>
        <dbReference type="SAM" id="MobiDB-lite"/>
    </source>
</evidence>